<evidence type="ECO:0000259" key="10">
    <source>
        <dbReference type="SMART" id="SM00563"/>
    </source>
</evidence>
<evidence type="ECO:0000256" key="2">
    <source>
        <dbReference type="ARBA" id="ARBA00008655"/>
    </source>
</evidence>
<keyword evidence="4 9" id="KW-0812">Transmembrane</keyword>
<feature type="non-terminal residue" evidence="11">
    <location>
        <position position="332"/>
    </location>
</feature>
<evidence type="ECO:0000256" key="5">
    <source>
        <dbReference type="ARBA" id="ARBA00022989"/>
    </source>
</evidence>
<comment type="similarity">
    <text evidence="2">Belongs to the 1-acyl-sn-glycerol-3-phosphate acyltransferase family.</text>
</comment>
<dbReference type="GO" id="GO:0016020">
    <property type="term" value="C:membrane"/>
    <property type="evidence" value="ECO:0007669"/>
    <property type="project" value="UniProtKB-SubCell"/>
</dbReference>
<keyword evidence="8 11" id="KW-0012">Acyltransferase</keyword>
<dbReference type="SUPFAM" id="SSF69593">
    <property type="entry name" value="Glycerol-3-phosphate (1)-acyltransferase"/>
    <property type="match status" value="1"/>
</dbReference>
<dbReference type="AlphaFoldDB" id="A0A146K6Q8"/>
<dbReference type="EMBL" id="GDID01004103">
    <property type="protein sequence ID" value="JAP92503.1"/>
    <property type="molecule type" value="Transcribed_RNA"/>
</dbReference>
<evidence type="ECO:0000256" key="4">
    <source>
        <dbReference type="ARBA" id="ARBA00022692"/>
    </source>
</evidence>
<keyword evidence="6" id="KW-0443">Lipid metabolism</keyword>
<dbReference type="InterPro" id="IPR002123">
    <property type="entry name" value="Plipid/glycerol_acylTrfase"/>
</dbReference>
<keyword evidence="3 11" id="KW-0808">Transferase</keyword>
<proteinExistence type="inferred from homology"/>
<dbReference type="PANTHER" id="PTHR23063:SF52">
    <property type="entry name" value="LYSOPHOSPHATIDYLCHOLINE ACYLTRANSFERASE"/>
    <property type="match status" value="1"/>
</dbReference>
<accession>A0A146K6Q8</accession>
<dbReference type="SMART" id="SM00563">
    <property type="entry name" value="PlsC"/>
    <property type="match status" value="1"/>
</dbReference>
<dbReference type="Pfam" id="PF01553">
    <property type="entry name" value="Acyltransferase"/>
    <property type="match status" value="1"/>
</dbReference>
<protein>
    <submittedName>
        <fullName evidence="11">Acyltransferase domain-containing protein</fullName>
    </submittedName>
</protein>
<evidence type="ECO:0000256" key="6">
    <source>
        <dbReference type="ARBA" id="ARBA00023098"/>
    </source>
</evidence>
<evidence type="ECO:0000256" key="7">
    <source>
        <dbReference type="ARBA" id="ARBA00023136"/>
    </source>
</evidence>
<reference evidence="11" key="1">
    <citation type="submission" date="2015-07" db="EMBL/GenBank/DDBJ databases">
        <title>Adaptation to a free-living lifestyle via gene acquisitions in the diplomonad Trepomonas sp. PC1.</title>
        <authorList>
            <person name="Xu F."/>
            <person name="Jerlstrom-Hultqvist J."/>
            <person name="Kolisko M."/>
            <person name="Simpson A.G.B."/>
            <person name="Roger A.J."/>
            <person name="Svard S.G."/>
            <person name="Andersson J.O."/>
        </authorList>
    </citation>
    <scope>NUCLEOTIDE SEQUENCE</scope>
    <source>
        <strain evidence="11">PC1</strain>
    </source>
</reference>
<feature type="domain" description="Phospholipid/glycerol acyltransferase" evidence="10">
    <location>
        <begin position="107"/>
        <end position="225"/>
    </location>
</feature>
<evidence type="ECO:0000256" key="1">
    <source>
        <dbReference type="ARBA" id="ARBA00004370"/>
    </source>
</evidence>
<name>A0A146K6Q8_9EUKA</name>
<feature type="transmembrane region" description="Helical" evidence="9">
    <location>
        <begin position="20"/>
        <end position="50"/>
    </location>
</feature>
<gene>
    <name evidence="11" type="ORF">TPC1_15531</name>
</gene>
<evidence type="ECO:0000256" key="8">
    <source>
        <dbReference type="ARBA" id="ARBA00023315"/>
    </source>
</evidence>
<comment type="subcellular location">
    <subcellularLocation>
        <location evidence="1">Membrane</location>
    </subcellularLocation>
</comment>
<dbReference type="GO" id="GO:0006629">
    <property type="term" value="P:lipid metabolic process"/>
    <property type="evidence" value="ECO:0007669"/>
    <property type="project" value="UniProtKB-KW"/>
</dbReference>
<dbReference type="PANTHER" id="PTHR23063">
    <property type="entry name" value="PHOSPHOLIPID ACYLTRANSFERASE"/>
    <property type="match status" value="1"/>
</dbReference>
<keyword evidence="7 9" id="KW-0472">Membrane</keyword>
<organism evidence="11">
    <name type="scientific">Trepomonas sp. PC1</name>
    <dbReference type="NCBI Taxonomy" id="1076344"/>
    <lineage>
        <taxon>Eukaryota</taxon>
        <taxon>Metamonada</taxon>
        <taxon>Diplomonadida</taxon>
        <taxon>Hexamitidae</taxon>
        <taxon>Hexamitinae</taxon>
        <taxon>Trepomonas</taxon>
    </lineage>
</organism>
<keyword evidence="5 9" id="KW-1133">Transmembrane helix</keyword>
<sequence length="332" mass="38384">PINFNPFAEVIYKKSLKNYIFWIISYILSPVVVPLRLIICFFGMYFVQLVGKPLTKEIDINKPLHPIRKKIIEKILQISAKIIMFSLGYFKINEKNIQFKPDLEKGYVAISNHICAMDPVCLISRGFVSFVAKEEIKKFPFFGFGTWIGQGIFVKRGDKTHGEKSAKEIQNRICGDVQQYGIPRKYPMLVIFPESTTVNQTALLPFKKGAFISGKPVSMMAIYYGGNFDHSDTSCPLFKAQLKSLIGLWNNVTIEYFGDYYPNEAEQQDHFLYAENVRSFYSQRLGWPKADCSLTDKFYFSKRHDNYELCSDFFKQNYGKDAKRSSKYVVYA</sequence>
<feature type="non-terminal residue" evidence="11">
    <location>
        <position position="1"/>
    </location>
</feature>
<evidence type="ECO:0000256" key="3">
    <source>
        <dbReference type="ARBA" id="ARBA00022679"/>
    </source>
</evidence>
<evidence type="ECO:0000313" key="11">
    <source>
        <dbReference type="EMBL" id="JAP92503.1"/>
    </source>
</evidence>
<evidence type="ECO:0000256" key="9">
    <source>
        <dbReference type="SAM" id="Phobius"/>
    </source>
</evidence>
<dbReference type="GO" id="GO:0016746">
    <property type="term" value="F:acyltransferase activity"/>
    <property type="evidence" value="ECO:0007669"/>
    <property type="project" value="UniProtKB-KW"/>
</dbReference>